<keyword evidence="2" id="KW-0049">Antioxidant</keyword>
<dbReference type="Proteomes" id="UP000005496">
    <property type="component" value="Unassembled WGS sequence"/>
</dbReference>
<proteinExistence type="predicted"/>
<dbReference type="Pfam" id="PF08534">
    <property type="entry name" value="Redoxin"/>
    <property type="match status" value="1"/>
</dbReference>
<evidence type="ECO:0000313" key="8">
    <source>
        <dbReference type="Proteomes" id="UP000005496"/>
    </source>
</evidence>
<keyword evidence="8" id="KW-1185">Reference proteome</keyword>
<dbReference type="OrthoDB" id="9781543at2"/>
<organism evidence="7 8">
    <name type="scientific">Desulfonatronospira thiodismutans ASO3-1</name>
    <dbReference type="NCBI Taxonomy" id="555779"/>
    <lineage>
        <taxon>Bacteria</taxon>
        <taxon>Pseudomonadati</taxon>
        <taxon>Thermodesulfobacteriota</taxon>
        <taxon>Desulfovibrionia</taxon>
        <taxon>Desulfovibrionales</taxon>
        <taxon>Desulfonatronovibrionaceae</taxon>
        <taxon>Desulfonatronospira</taxon>
    </lineage>
</organism>
<evidence type="ECO:0000313" key="7">
    <source>
        <dbReference type="EMBL" id="EFI35993.1"/>
    </source>
</evidence>
<gene>
    <name evidence="7" type="ORF">Dthio_PD3435</name>
</gene>
<evidence type="ECO:0000256" key="3">
    <source>
        <dbReference type="ARBA" id="ARBA00023002"/>
    </source>
</evidence>
<keyword evidence="4" id="KW-1015">Disulfide bond</keyword>
<evidence type="ECO:0000256" key="4">
    <source>
        <dbReference type="ARBA" id="ARBA00023157"/>
    </source>
</evidence>
<dbReference type="InterPro" id="IPR036249">
    <property type="entry name" value="Thioredoxin-like_sf"/>
</dbReference>
<dbReference type="InterPro" id="IPR018219">
    <property type="entry name" value="Tpx_CS"/>
</dbReference>
<dbReference type="GO" id="GO:0008379">
    <property type="term" value="F:thioredoxin peroxidase activity"/>
    <property type="evidence" value="ECO:0007669"/>
    <property type="project" value="InterPro"/>
</dbReference>
<dbReference type="InterPro" id="IPR013766">
    <property type="entry name" value="Thioredoxin_domain"/>
</dbReference>
<comment type="caution">
    <text evidence="7">The sequence shown here is derived from an EMBL/GenBank/DDBJ whole genome shotgun (WGS) entry which is preliminary data.</text>
</comment>
<accession>D6SMT2</accession>
<dbReference type="InterPro" id="IPR013740">
    <property type="entry name" value="Redoxin"/>
</dbReference>
<reference evidence="7" key="1">
    <citation type="submission" date="2010-05" db="EMBL/GenBank/DDBJ databases">
        <title>The draft genome of Desulfonatronospira thiodismutans ASO3-1.</title>
        <authorList>
            <consortium name="US DOE Joint Genome Institute (JGI-PGF)"/>
            <person name="Lucas S."/>
            <person name="Copeland A."/>
            <person name="Lapidus A."/>
            <person name="Cheng J.-F."/>
            <person name="Bruce D."/>
            <person name="Goodwin L."/>
            <person name="Pitluck S."/>
            <person name="Chertkov O."/>
            <person name="Brettin T."/>
            <person name="Detter J.C."/>
            <person name="Han C."/>
            <person name="Land M.L."/>
            <person name="Hauser L."/>
            <person name="Kyrpides N."/>
            <person name="Mikhailova N."/>
            <person name="Muyzer G."/>
            <person name="Woyke T."/>
        </authorList>
    </citation>
    <scope>NUCLEOTIDE SEQUENCE [LARGE SCALE GENOMIC DNA]</scope>
    <source>
        <strain evidence="7">ASO3-1</strain>
    </source>
</reference>
<feature type="domain" description="Thioredoxin" evidence="6">
    <location>
        <begin position="22"/>
        <end position="171"/>
    </location>
</feature>
<dbReference type="NCBIfam" id="NF001808">
    <property type="entry name" value="PRK00522.1"/>
    <property type="match status" value="1"/>
</dbReference>
<dbReference type="SUPFAM" id="SSF52833">
    <property type="entry name" value="Thioredoxin-like"/>
    <property type="match status" value="1"/>
</dbReference>
<keyword evidence="3" id="KW-0560">Oxidoreductase</keyword>
<protein>
    <submittedName>
        <fullName evidence="7">Redoxin domain protein</fullName>
    </submittedName>
</protein>
<evidence type="ECO:0000256" key="1">
    <source>
        <dbReference type="ARBA" id="ARBA00022559"/>
    </source>
</evidence>
<dbReference type="AlphaFoldDB" id="D6SMT2"/>
<dbReference type="InterPro" id="IPR050455">
    <property type="entry name" value="Tpx_Peroxidase_subfamily"/>
</dbReference>
<name>D6SMT2_9BACT</name>
<dbReference type="PROSITE" id="PS51352">
    <property type="entry name" value="THIOREDOXIN_2"/>
    <property type="match status" value="1"/>
</dbReference>
<dbReference type="InterPro" id="IPR002065">
    <property type="entry name" value="TPX"/>
</dbReference>
<evidence type="ECO:0000259" key="6">
    <source>
        <dbReference type="PROSITE" id="PS51352"/>
    </source>
</evidence>
<evidence type="ECO:0000256" key="5">
    <source>
        <dbReference type="ARBA" id="ARBA00023284"/>
    </source>
</evidence>
<keyword evidence="5" id="KW-0676">Redox-active center</keyword>
<dbReference type="PANTHER" id="PTHR43110">
    <property type="entry name" value="THIOL PEROXIDASE"/>
    <property type="match status" value="1"/>
</dbReference>
<dbReference type="Gene3D" id="3.40.30.10">
    <property type="entry name" value="Glutaredoxin"/>
    <property type="match status" value="1"/>
</dbReference>
<dbReference type="eggNOG" id="COG2077">
    <property type="taxonomic scope" value="Bacteria"/>
</dbReference>
<dbReference type="PANTHER" id="PTHR43110:SF1">
    <property type="entry name" value="THIOL PEROXIDASE"/>
    <property type="match status" value="1"/>
</dbReference>
<dbReference type="EMBL" id="ACJN02000001">
    <property type="protein sequence ID" value="EFI35993.1"/>
    <property type="molecule type" value="Genomic_DNA"/>
</dbReference>
<sequence length="171" mass="18927">MNERQGIVTLHQNPMTLVGEEPVKDRMAPDFEVVDNDLNPFKSSSIKGRVVIIASVPSLDTPVCDMEVRRFNQEAASLHDDISILTISMDLPFAQKRWCAAAGVDKVQTLSDHRDASFGKAYGVLIKELRLLARAMFVVDREGVLKYIQVVPEVSGEPNYKAVLDAASELV</sequence>
<dbReference type="PROSITE" id="PS01265">
    <property type="entry name" value="TPX"/>
    <property type="match status" value="1"/>
</dbReference>
<dbReference type="CDD" id="cd03014">
    <property type="entry name" value="PRX_Atyp2cys"/>
    <property type="match status" value="1"/>
</dbReference>
<dbReference type="RefSeq" id="WP_008869121.1">
    <property type="nucleotide sequence ID" value="NZ_ACJN02000001.1"/>
</dbReference>
<evidence type="ECO:0000256" key="2">
    <source>
        <dbReference type="ARBA" id="ARBA00022862"/>
    </source>
</evidence>
<keyword evidence="1" id="KW-0575">Peroxidase</keyword>